<dbReference type="AlphaFoldDB" id="A0A552LPJ3"/>
<keyword evidence="1" id="KW-1133">Transmembrane helix</keyword>
<dbReference type="GO" id="GO:0006508">
    <property type="term" value="P:proteolysis"/>
    <property type="evidence" value="ECO:0007669"/>
    <property type="project" value="UniProtKB-KW"/>
</dbReference>
<keyword evidence="3" id="KW-0482">Metalloprotease</keyword>
<gene>
    <name evidence="3" type="ORF">EWV88_13975</name>
</gene>
<dbReference type="Pfam" id="PF02517">
    <property type="entry name" value="Rce1-like"/>
    <property type="match status" value="1"/>
</dbReference>
<dbReference type="GO" id="GO:0008237">
    <property type="term" value="F:metallopeptidase activity"/>
    <property type="evidence" value="ECO:0007669"/>
    <property type="project" value="UniProtKB-KW"/>
</dbReference>
<reference evidence="3 4" key="1">
    <citation type="submission" date="2019-01" db="EMBL/GenBank/DDBJ databases">
        <title>Coherence of Microcystis species and biogeography revealed through population genomics.</title>
        <authorList>
            <person name="Perez-Carrascal O.M."/>
            <person name="Terrat Y."/>
            <person name="Giani A."/>
            <person name="Fortin N."/>
            <person name="Tromas N."/>
            <person name="Shapiro B.J."/>
        </authorList>
    </citation>
    <scope>NUCLEOTIDE SEQUENCE [LARGE SCALE GENOMIC DNA]</scope>
    <source>
        <strain evidence="3">Mw_MB_S_20031200_S109D</strain>
    </source>
</reference>
<keyword evidence="3" id="KW-0645">Protease</keyword>
<keyword evidence="1" id="KW-0472">Membrane</keyword>
<evidence type="ECO:0000313" key="3">
    <source>
        <dbReference type="EMBL" id="TRV22143.1"/>
    </source>
</evidence>
<dbReference type="EMBL" id="SFAP01000168">
    <property type="protein sequence ID" value="TRV22143.1"/>
    <property type="molecule type" value="Genomic_DNA"/>
</dbReference>
<dbReference type="Proteomes" id="UP000318616">
    <property type="component" value="Unassembled WGS sequence"/>
</dbReference>
<feature type="transmembrane region" description="Helical" evidence="1">
    <location>
        <begin position="87"/>
        <end position="110"/>
    </location>
</feature>
<evidence type="ECO:0000256" key="1">
    <source>
        <dbReference type="SAM" id="Phobius"/>
    </source>
</evidence>
<dbReference type="InterPro" id="IPR003675">
    <property type="entry name" value="Rce1/LyrA-like_dom"/>
</dbReference>
<sequence>MNKRLRVIATYPVPLRLGIFILLLLFLWLPIALPLYHFFATNANLVSILTLFVLYLEFLGLSHWWGRTIYGDEGLADYGLIWRRKTLIELINGLAIGLFFTFSLFLSQAFLGWLNFLPANPQIGPANPQIGQIILEGFLVALAVGFAEELLFRGWLLGELEKDYRPAIALVISALIFALTHFIKPLAEIIRTFPQFPALVLLGLILGWAKRACGGSLGKSIGLHAGLIWAYYILNVGQLIKYTGTVPDWLTGIDKNPLAGVMGLLFLTILAIWIRKKVTDVKPSS</sequence>
<feature type="transmembrane region" description="Helical" evidence="1">
    <location>
        <begin position="130"/>
        <end position="152"/>
    </location>
</feature>
<feature type="transmembrane region" description="Helical" evidence="1">
    <location>
        <begin position="20"/>
        <end position="39"/>
    </location>
</feature>
<keyword evidence="3" id="KW-0378">Hydrolase</keyword>
<evidence type="ECO:0000259" key="2">
    <source>
        <dbReference type="Pfam" id="PF02517"/>
    </source>
</evidence>
<feature type="transmembrane region" description="Helical" evidence="1">
    <location>
        <begin position="164"/>
        <end position="183"/>
    </location>
</feature>
<dbReference type="GO" id="GO:0004175">
    <property type="term" value="F:endopeptidase activity"/>
    <property type="evidence" value="ECO:0007669"/>
    <property type="project" value="UniProtKB-ARBA"/>
</dbReference>
<feature type="transmembrane region" description="Helical" evidence="1">
    <location>
        <begin position="257"/>
        <end position="274"/>
    </location>
</feature>
<dbReference type="GO" id="GO:0080120">
    <property type="term" value="P:CAAX-box protein maturation"/>
    <property type="evidence" value="ECO:0007669"/>
    <property type="project" value="UniProtKB-ARBA"/>
</dbReference>
<name>A0A552LPJ3_9CHRO</name>
<feature type="transmembrane region" description="Helical" evidence="1">
    <location>
        <begin position="45"/>
        <end position="66"/>
    </location>
</feature>
<comment type="caution">
    <text evidence="3">The sequence shown here is derived from an EMBL/GenBank/DDBJ whole genome shotgun (WGS) entry which is preliminary data.</text>
</comment>
<dbReference type="PANTHER" id="PTHR39430">
    <property type="entry name" value="MEMBRANE-ASSOCIATED PROTEASE-RELATED"/>
    <property type="match status" value="1"/>
</dbReference>
<proteinExistence type="predicted"/>
<dbReference type="PANTHER" id="PTHR39430:SF1">
    <property type="entry name" value="PROTEASE"/>
    <property type="match status" value="1"/>
</dbReference>
<feature type="transmembrane region" description="Helical" evidence="1">
    <location>
        <begin position="221"/>
        <end position="237"/>
    </location>
</feature>
<feature type="transmembrane region" description="Helical" evidence="1">
    <location>
        <begin position="189"/>
        <end position="209"/>
    </location>
</feature>
<keyword evidence="1" id="KW-0812">Transmembrane</keyword>
<feature type="domain" description="CAAX prenyl protease 2/Lysostaphin resistance protein A-like" evidence="2">
    <location>
        <begin position="133"/>
        <end position="226"/>
    </location>
</feature>
<accession>A0A552LPJ3</accession>
<protein>
    <submittedName>
        <fullName evidence="3">CPBP family intramembrane metalloprotease</fullName>
    </submittedName>
</protein>
<organism evidence="3 4">
    <name type="scientific">Microcystis wesenbergii Mw_MB_S_20031200_S109D</name>
    <dbReference type="NCBI Taxonomy" id="2486241"/>
    <lineage>
        <taxon>Bacteria</taxon>
        <taxon>Bacillati</taxon>
        <taxon>Cyanobacteriota</taxon>
        <taxon>Cyanophyceae</taxon>
        <taxon>Oscillatoriophycideae</taxon>
        <taxon>Chroococcales</taxon>
        <taxon>Microcystaceae</taxon>
        <taxon>Microcystis</taxon>
    </lineage>
</organism>
<evidence type="ECO:0000313" key="4">
    <source>
        <dbReference type="Proteomes" id="UP000318616"/>
    </source>
</evidence>